<dbReference type="OrthoDB" id="9808813at2"/>
<dbReference type="STRING" id="1278311.GCA_000428705_01070"/>
<organism evidence="1 2">
    <name type="scientific">Haploplasma axanthum</name>
    <name type="common">Acholeplasma axanthum</name>
    <dbReference type="NCBI Taxonomy" id="29552"/>
    <lineage>
        <taxon>Bacteria</taxon>
        <taxon>Bacillati</taxon>
        <taxon>Mycoplasmatota</taxon>
        <taxon>Mollicutes</taxon>
        <taxon>Acholeplasmatales</taxon>
        <taxon>Acholeplasmataceae</taxon>
        <taxon>Haploplasma</taxon>
    </lineage>
</organism>
<dbReference type="KEGG" id="aaxa:NCTC10138_00529"/>
<dbReference type="Proteomes" id="UP000289841">
    <property type="component" value="Chromosome"/>
</dbReference>
<evidence type="ECO:0000313" key="2">
    <source>
        <dbReference type="Proteomes" id="UP000289841"/>
    </source>
</evidence>
<proteinExistence type="predicted"/>
<sequence length="236" mass="28197">MNDSLYLLGSISAKISKLFDEDNFKVLSSQNQKEFFEYLYHSNIGKDELVFNIDEVTHFEYMKLYADLDSFGANKNLITAITLYVKHQVNSDKIDQKDLYDSIVKTGSEILIEYINYFGYVNNLMICLRLDYLTIDRVTFLKSLYQQNIMSDDDYVKIYDASNRVEIIDKMLSFNNNYDYQNIYEKLDDMLFNFVYKYSYNTDFNSLIIYYSFRKIQEIKMIRKIFMELSEGEENE</sequence>
<name>A0A449BCJ8_HAPAX</name>
<dbReference type="AlphaFoldDB" id="A0A449BCJ8"/>
<reference evidence="1 2" key="1">
    <citation type="submission" date="2019-01" db="EMBL/GenBank/DDBJ databases">
        <authorList>
            <consortium name="Pathogen Informatics"/>
        </authorList>
    </citation>
    <scope>NUCLEOTIDE SEQUENCE [LARGE SCALE GENOMIC DNA]</scope>
    <source>
        <strain evidence="1 2">NCTC10138</strain>
    </source>
</reference>
<dbReference type="EMBL" id="LR215048">
    <property type="protein sequence ID" value="VEU80171.1"/>
    <property type="molecule type" value="Genomic_DNA"/>
</dbReference>
<protein>
    <submittedName>
        <fullName evidence="1">Uncharacterized protein</fullName>
    </submittedName>
</protein>
<gene>
    <name evidence="1" type="ORF">NCTC10138_00529</name>
</gene>
<dbReference type="RefSeq" id="WP_026390592.1">
    <property type="nucleotide sequence ID" value="NZ_LR215048.1"/>
</dbReference>
<evidence type="ECO:0000313" key="1">
    <source>
        <dbReference type="EMBL" id="VEU80171.1"/>
    </source>
</evidence>
<keyword evidence="2" id="KW-1185">Reference proteome</keyword>
<accession>A0A449BCJ8</accession>